<evidence type="ECO:0000256" key="4">
    <source>
        <dbReference type="SAM" id="SignalP"/>
    </source>
</evidence>
<dbReference type="SMART" id="SM00700">
    <property type="entry name" value="JHBP"/>
    <property type="match status" value="1"/>
</dbReference>
<dbReference type="FunFam" id="3.15.10.30:FF:000001">
    <property type="entry name" value="Takeout-like protein 1"/>
    <property type="match status" value="1"/>
</dbReference>
<dbReference type="InterPro" id="IPR038606">
    <property type="entry name" value="To_sf"/>
</dbReference>
<evidence type="ECO:0000256" key="1">
    <source>
        <dbReference type="ARBA" id="ARBA00022729"/>
    </source>
</evidence>
<reference evidence="5 6" key="1">
    <citation type="journal article" date="2021" name="BMC Biol.">
        <title>Horizontally acquired antibacterial genes associated with adaptive radiation of ladybird beetles.</title>
        <authorList>
            <person name="Li H.S."/>
            <person name="Tang X.F."/>
            <person name="Huang Y.H."/>
            <person name="Xu Z.Y."/>
            <person name="Chen M.L."/>
            <person name="Du X.Y."/>
            <person name="Qiu B.Y."/>
            <person name="Chen P.T."/>
            <person name="Zhang W."/>
            <person name="Slipinski A."/>
            <person name="Escalona H.E."/>
            <person name="Waterhouse R.M."/>
            <person name="Zwick A."/>
            <person name="Pang H."/>
        </authorList>
    </citation>
    <scope>NUCLEOTIDE SEQUENCE [LARGE SCALE GENOMIC DNA]</scope>
    <source>
        <strain evidence="5">SYSU2018</strain>
    </source>
</reference>
<keyword evidence="1 4" id="KW-0732">Signal</keyword>
<dbReference type="InterPro" id="IPR010562">
    <property type="entry name" value="Haemolymph_juvenile_hormone-bd"/>
</dbReference>
<organism evidence="5 6">
    <name type="scientific">Cryptolaemus montrouzieri</name>
    <dbReference type="NCBI Taxonomy" id="559131"/>
    <lineage>
        <taxon>Eukaryota</taxon>
        <taxon>Metazoa</taxon>
        <taxon>Ecdysozoa</taxon>
        <taxon>Arthropoda</taxon>
        <taxon>Hexapoda</taxon>
        <taxon>Insecta</taxon>
        <taxon>Pterygota</taxon>
        <taxon>Neoptera</taxon>
        <taxon>Endopterygota</taxon>
        <taxon>Coleoptera</taxon>
        <taxon>Polyphaga</taxon>
        <taxon>Cucujiformia</taxon>
        <taxon>Coccinelloidea</taxon>
        <taxon>Coccinellidae</taxon>
        <taxon>Scymninae</taxon>
        <taxon>Scymnini</taxon>
        <taxon>Cryptolaemus</taxon>
    </lineage>
</organism>
<evidence type="ECO:0000256" key="2">
    <source>
        <dbReference type="ARBA" id="ARBA00023108"/>
    </source>
</evidence>
<gene>
    <name evidence="5" type="ORF">HHI36_021265</name>
</gene>
<dbReference type="EMBL" id="JABFTP020000042">
    <property type="protein sequence ID" value="KAL3270740.1"/>
    <property type="molecule type" value="Genomic_DNA"/>
</dbReference>
<keyword evidence="2" id="KW-0090">Biological rhythms</keyword>
<evidence type="ECO:0000313" key="5">
    <source>
        <dbReference type="EMBL" id="KAL3270740.1"/>
    </source>
</evidence>
<dbReference type="Gene3D" id="3.15.10.30">
    <property type="entry name" value="Haemolymph juvenile hormone binding protein"/>
    <property type="match status" value="1"/>
</dbReference>
<comment type="similarity">
    <text evidence="3">Belongs to the TO family.</text>
</comment>
<dbReference type="PANTHER" id="PTHR11008:SF32">
    <property type="entry name" value="CIRCADIAN CLOCK-CONTROLLED PROTEIN DAYWAKE-RELATED"/>
    <property type="match status" value="1"/>
</dbReference>
<evidence type="ECO:0000256" key="3">
    <source>
        <dbReference type="ARBA" id="ARBA00060902"/>
    </source>
</evidence>
<dbReference type="Proteomes" id="UP001516400">
    <property type="component" value="Unassembled WGS sequence"/>
</dbReference>
<name>A0ABD2MX29_9CUCU</name>
<feature type="signal peptide" evidence="4">
    <location>
        <begin position="1"/>
        <end position="16"/>
    </location>
</feature>
<dbReference type="PANTHER" id="PTHR11008">
    <property type="entry name" value="PROTEIN TAKEOUT-LIKE PROTEIN"/>
    <property type="match status" value="1"/>
</dbReference>
<dbReference type="AlphaFoldDB" id="A0ABD2MX29"/>
<feature type="chain" id="PRO_5044801171" evidence="4">
    <location>
        <begin position="17"/>
        <end position="241"/>
    </location>
</feature>
<dbReference type="GO" id="GO:0007623">
    <property type="term" value="P:circadian rhythm"/>
    <property type="evidence" value="ECO:0007669"/>
    <property type="project" value="UniProtKB-ARBA"/>
</dbReference>
<dbReference type="Pfam" id="PF06585">
    <property type="entry name" value="JHBP"/>
    <property type="match status" value="1"/>
</dbReference>
<keyword evidence="6" id="KW-1185">Reference proteome</keyword>
<comment type="caution">
    <text evidence="5">The sequence shown here is derived from an EMBL/GenBank/DDBJ whole genome shotgun (WGS) entry which is preliminary data.</text>
</comment>
<protein>
    <submittedName>
        <fullName evidence="5">Uncharacterized protein</fullName>
    </submittedName>
</protein>
<evidence type="ECO:0000313" key="6">
    <source>
        <dbReference type="Proteomes" id="UP001516400"/>
    </source>
</evidence>
<sequence length="241" mass="27065">MKYVVLFFEIFAIALAAKLPPNFKKCKINDQECLKNALQDALPNLKGGLSELGLPSLDPLYIPEMTIGAGQNVVQLTQKYKEANLYGAADSQIKSVDIDLKKNKIDVKFTFPLWTLNATYEVKGKILLLPVFGTGPCSLTLENGNADLTFNIETYKKKDQSYIRGTQGKMVVRIQRATYKFDNLFNGDKILGDNINNVLNENWREVYEEVAPGYGDVYSAAFMNIMNKIFSKVPLPELFLS</sequence>
<proteinExistence type="inferred from homology"/>
<accession>A0ABD2MX29</accession>